<dbReference type="SUPFAM" id="SSF46785">
    <property type="entry name" value="Winged helix' DNA-binding domain"/>
    <property type="match status" value="1"/>
</dbReference>
<organism evidence="5 6">
    <name type="scientific">Vibrio agarilyticus</name>
    <dbReference type="NCBI Taxonomy" id="2726741"/>
    <lineage>
        <taxon>Bacteria</taxon>
        <taxon>Pseudomonadati</taxon>
        <taxon>Pseudomonadota</taxon>
        <taxon>Gammaproteobacteria</taxon>
        <taxon>Vibrionales</taxon>
        <taxon>Vibrionaceae</taxon>
        <taxon>Vibrio</taxon>
    </lineage>
</organism>
<evidence type="ECO:0000256" key="1">
    <source>
        <dbReference type="ARBA" id="ARBA00023015"/>
    </source>
</evidence>
<accession>A0A7X8YFM8</accession>
<keyword evidence="2" id="KW-0238">DNA-binding</keyword>
<dbReference type="PANTHER" id="PTHR43132">
    <property type="entry name" value="ARSENICAL RESISTANCE OPERON REPRESSOR ARSR-RELATED"/>
    <property type="match status" value="1"/>
</dbReference>
<dbReference type="InterPro" id="IPR001845">
    <property type="entry name" value="HTH_ArsR_DNA-bd_dom"/>
</dbReference>
<dbReference type="SMART" id="SM00418">
    <property type="entry name" value="HTH_ARSR"/>
    <property type="match status" value="1"/>
</dbReference>
<gene>
    <name evidence="5" type="ORF">HGP28_04140</name>
</gene>
<evidence type="ECO:0000313" key="6">
    <source>
        <dbReference type="Proteomes" id="UP000535589"/>
    </source>
</evidence>
<keyword evidence="3" id="KW-0804">Transcription</keyword>
<dbReference type="PANTHER" id="PTHR43132:SF2">
    <property type="entry name" value="ARSENICAL RESISTANCE OPERON REPRESSOR ARSR-RELATED"/>
    <property type="match status" value="1"/>
</dbReference>
<dbReference type="Proteomes" id="UP000535589">
    <property type="component" value="Unassembled WGS sequence"/>
</dbReference>
<evidence type="ECO:0000259" key="4">
    <source>
        <dbReference type="PROSITE" id="PS50987"/>
    </source>
</evidence>
<dbReference type="InterPro" id="IPR051011">
    <property type="entry name" value="Metal_resp_trans_reg"/>
</dbReference>
<dbReference type="Pfam" id="PF12840">
    <property type="entry name" value="HTH_20"/>
    <property type="match status" value="1"/>
</dbReference>
<evidence type="ECO:0000256" key="3">
    <source>
        <dbReference type="ARBA" id="ARBA00023163"/>
    </source>
</evidence>
<dbReference type="PROSITE" id="PS50987">
    <property type="entry name" value="HTH_ARSR_2"/>
    <property type="match status" value="1"/>
</dbReference>
<dbReference type="InterPro" id="IPR011991">
    <property type="entry name" value="ArsR-like_HTH"/>
</dbReference>
<dbReference type="EMBL" id="JABAIK010000003">
    <property type="protein sequence ID" value="NLS12083.1"/>
    <property type="molecule type" value="Genomic_DNA"/>
</dbReference>
<dbReference type="NCBIfam" id="NF033788">
    <property type="entry name" value="HTH_metalloreg"/>
    <property type="match status" value="1"/>
</dbReference>
<feature type="domain" description="HTH arsR-type" evidence="4">
    <location>
        <begin position="1"/>
        <end position="95"/>
    </location>
</feature>
<evidence type="ECO:0000313" key="5">
    <source>
        <dbReference type="EMBL" id="NLS12083.1"/>
    </source>
</evidence>
<name>A0A7X8YFM8_9VIBR</name>
<sequence>MEIEIVAKALKELGHPTRLMLFKAVVKAGYQGIAVGALQERLAIPGSTLSHHLSALASAGLIHQRREGRTLFCVAEYQTLQGVLSFIQDECCADDAQTNHSK</sequence>
<dbReference type="Gene3D" id="1.10.10.10">
    <property type="entry name" value="Winged helix-like DNA-binding domain superfamily/Winged helix DNA-binding domain"/>
    <property type="match status" value="1"/>
</dbReference>
<protein>
    <submittedName>
        <fullName evidence="5">Helix-turn-helix transcriptional regulator</fullName>
    </submittedName>
</protein>
<dbReference type="PRINTS" id="PR00778">
    <property type="entry name" value="HTHARSR"/>
</dbReference>
<dbReference type="InterPro" id="IPR036390">
    <property type="entry name" value="WH_DNA-bd_sf"/>
</dbReference>
<dbReference type="AlphaFoldDB" id="A0A7X8YFM8"/>
<reference evidence="5 6" key="1">
    <citation type="submission" date="2020-04" db="EMBL/GenBank/DDBJ databases">
        <title>Vibrio sp. SM6, a novel species isolated from seawater.</title>
        <authorList>
            <person name="Wang X."/>
        </authorList>
    </citation>
    <scope>NUCLEOTIDE SEQUENCE [LARGE SCALE GENOMIC DNA]</scope>
    <source>
        <strain evidence="5 6">SM6</strain>
    </source>
</reference>
<dbReference type="RefSeq" id="WP_168835190.1">
    <property type="nucleotide sequence ID" value="NZ_JABAIK010000003.1"/>
</dbReference>
<keyword evidence="1" id="KW-0805">Transcription regulation</keyword>
<evidence type="ECO:0000256" key="2">
    <source>
        <dbReference type="ARBA" id="ARBA00023125"/>
    </source>
</evidence>
<dbReference type="GO" id="GO:0003700">
    <property type="term" value="F:DNA-binding transcription factor activity"/>
    <property type="evidence" value="ECO:0007669"/>
    <property type="project" value="InterPro"/>
</dbReference>
<dbReference type="GO" id="GO:0003677">
    <property type="term" value="F:DNA binding"/>
    <property type="evidence" value="ECO:0007669"/>
    <property type="project" value="UniProtKB-KW"/>
</dbReference>
<proteinExistence type="predicted"/>
<dbReference type="InterPro" id="IPR036388">
    <property type="entry name" value="WH-like_DNA-bd_sf"/>
</dbReference>
<keyword evidence="6" id="KW-1185">Reference proteome</keyword>
<dbReference type="CDD" id="cd00090">
    <property type="entry name" value="HTH_ARSR"/>
    <property type="match status" value="1"/>
</dbReference>
<comment type="caution">
    <text evidence="5">The sequence shown here is derived from an EMBL/GenBank/DDBJ whole genome shotgun (WGS) entry which is preliminary data.</text>
</comment>